<accession>A0ABQ4KFV4</accession>
<protein>
    <submittedName>
        <fullName evidence="4">Uncharacterized protein</fullName>
    </submittedName>
</protein>
<feature type="transmembrane region" description="Helical" evidence="1">
    <location>
        <begin position="123"/>
        <end position="142"/>
    </location>
</feature>
<feature type="transmembrane region" description="Helical" evidence="1">
    <location>
        <begin position="214"/>
        <end position="234"/>
    </location>
</feature>
<reference evidence="4 5" key="1">
    <citation type="submission" date="2021-03" db="EMBL/GenBank/DDBJ databases">
        <title>Antimicrobial resistance genes in bacteria isolated from Japanese honey, and their potential for conferring macrolide and lincosamide resistance in the American foulbrood pathogen Paenibacillus larvae.</title>
        <authorList>
            <person name="Okamoto M."/>
            <person name="Kumagai M."/>
            <person name="Kanamori H."/>
            <person name="Takamatsu D."/>
        </authorList>
    </citation>
    <scope>NUCLEOTIDE SEQUENCE [LARGE SCALE GENOMIC DNA]</scope>
    <source>
        <strain evidence="4 5">J8TS2</strain>
    </source>
</reference>
<evidence type="ECO:0000259" key="2">
    <source>
        <dbReference type="Pfam" id="PF20394"/>
    </source>
</evidence>
<dbReference type="Proteomes" id="UP000679950">
    <property type="component" value="Unassembled WGS sequence"/>
</dbReference>
<keyword evidence="5" id="KW-1185">Reference proteome</keyword>
<feature type="transmembrane region" description="Helical" evidence="1">
    <location>
        <begin position="154"/>
        <end position="173"/>
    </location>
</feature>
<sequence>MWFWVIILCIIAMPIYAFARMVHSFFPRSVAKMSEDIRARAKILEGLSFIGIFCILTLGLVFDSQGVQGGEPLRVYEQNGVSLEGYASLSGHHVFTLFVFLCLSMVSYWLLSTKKVNLSPVLYTIHCVLLIILILLTIVYLLHTGFLYTDLFESLGIILLQIGLVSLSFFYIARLNESMHSFLEAQEEQGIEHSNAFTAFLSRISDHYRKIPRLWALFLFPVFLVIQLVLVLFGQRPDSSIQAFLETSSFRLSQIPVPPPEMVPGDGHYLCTVSVTGHPGLVRPVRMGIRHGSRIVVNRQLLIANAFEHLLEEYIPTIHKNIRRMYDTYGYPLSKHIRTKWSADLVYLLMKPLEWLFLIILYTVDAKPENRIHIQYSGYRNRIFPKK</sequence>
<evidence type="ECO:0000313" key="5">
    <source>
        <dbReference type="Proteomes" id="UP000679950"/>
    </source>
</evidence>
<name>A0ABQ4KFV4_9BACI</name>
<keyword evidence="1" id="KW-0812">Transmembrane</keyword>
<evidence type="ECO:0000313" key="4">
    <source>
        <dbReference type="EMBL" id="GIN56192.1"/>
    </source>
</evidence>
<dbReference type="RefSeq" id="WP_158323512.1">
    <property type="nucleotide sequence ID" value="NZ_BORB01000003.1"/>
</dbReference>
<keyword evidence="1" id="KW-0472">Membrane</keyword>
<feature type="domain" description="DUF6688" evidence="3">
    <location>
        <begin position="266"/>
        <end position="377"/>
    </location>
</feature>
<feature type="transmembrane region" description="Helical" evidence="1">
    <location>
        <begin position="92"/>
        <end position="111"/>
    </location>
</feature>
<proteinExistence type="predicted"/>
<dbReference type="Pfam" id="PF23543">
    <property type="entry name" value="DUF6688_C"/>
    <property type="match status" value="1"/>
</dbReference>
<dbReference type="InterPro" id="IPR046510">
    <property type="entry name" value="DUF6688_N"/>
</dbReference>
<dbReference type="InterPro" id="IPR056491">
    <property type="entry name" value="DUF6688_C"/>
</dbReference>
<organism evidence="4 5">
    <name type="scientific">Lederbergia ruris</name>
    <dbReference type="NCBI Taxonomy" id="217495"/>
    <lineage>
        <taxon>Bacteria</taxon>
        <taxon>Bacillati</taxon>
        <taxon>Bacillota</taxon>
        <taxon>Bacilli</taxon>
        <taxon>Bacillales</taxon>
        <taxon>Bacillaceae</taxon>
        <taxon>Lederbergia</taxon>
    </lineage>
</organism>
<feature type="transmembrane region" description="Helical" evidence="1">
    <location>
        <begin position="5"/>
        <end position="22"/>
    </location>
</feature>
<feature type="domain" description="DUF6688" evidence="2">
    <location>
        <begin position="5"/>
        <end position="260"/>
    </location>
</feature>
<comment type="caution">
    <text evidence="4">The sequence shown here is derived from an EMBL/GenBank/DDBJ whole genome shotgun (WGS) entry which is preliminary data.</text>
</comment>
<evidence type="ECO:0000259" key="3">
    <source>
        <dbReference type="Pfam" id="PF23543"/>
    </source>
</evidence>
<gene>
    <name evidence="4" type="ORF">J8TS2_05110</name>
</gene>
<dbReference type="Pfam" id="PF20394">
    <property type="entry name" value="DUF6688"/>
    <property type="match status" value="1"/>
</dbReference>
<keyword evidence="1" id="KW-1133">Transmembrane helix</keyword>
<dbReference type="EMBL" id="BORB01000003">
    <property type="protein sequence ID" value="GIN56192.1"/>
    <property type="molecule type" value="Genomic_DNA"/>
</dbReference>
<feature type="transmembrane region" description="Helical" evidence="1">
    <location>
        <begin position="43"/>
        <end position="62"/>
    </location>
</feature>
<evidence type="ECO:0000256" key="1">
    <source>
        <dbReference type="SAM" id="Phobius"/>
    </source>
</evidence>